<dbReference type="InterPro" id="IPR029030">
    <property type="entry name" value="Caspase-like_dom_sf"/>
</dbReference>
<dbReference type="InterPro" id="IPR001769">
    <property type="entry name" value="Gingipain"/>
</dbReference>
<dbReference type="GO" id="GO:0008234">
    <property type="term" value="F:cysteine-type peptidase activity"/>
    <property type="evidence" value="ECO:0007669"/>
    <property type="project" value="InterPro"/>
</dbReference>
<gene>
    <name evidence="3" type="ORF">C7460_10723</name>
</gene>
<dbReference type="Gene3D" id="3.40.50.1460">
    <property type="match status" value="1"/>
</dbReference>
<dbReference type="Pfam" id="PF01364">
    <property type="entry name" value="Peptidase_C25"/>
    <property type="match status" value="1"/>
</dbReference>
<accession>A0A3D9L5C4</accession>
<dbReference type="AlphaFoldDB" id="A0A3D9L5C4"/>
<dbReference type="Gene3D" id="3.40.50.10390">
    <property type="entry name" value="Gingipain r, domain 1"/>
    <property type="match status" value="1"/>
</dbReference>
<protein>
    <submittedName>
        <fullName evidence="3">Putative secreted protein (Por secretion system target)</fullName>
    </submittedName>
</protein>
<dbReference type="Proteomes" id="UP000256779">
    <property type="component" value="Unassembled WGS sequence"/>
</dbReference>
<dbReference type="InterPro" id="IPR029031">
    <property type="entry name" value="Gingipain_N_sf"/>
</dbReference>
<dbReference type="SUPFAM" id="SSF52129">
    <property type="entry name" value="Caspase-like"/>
    <property type="match status" value="1"/>
</dbReference>
<dbReference type="NCBIfam" id="NF033707">
    <property type="entry name" value="T9SS_sortase"/>
    <property type="match status" value="1"/>
</dbReference>
<keyword evidence="1" id="KW-0732">Signal</keyword>
<feature type="domain" description="Gingipain" evidence="2">
    <location>
        <begin position="342"/>
        <end position="721"/>
    </location>
</feature>
<evidence type="ECO:0000256" key="1">
    <source>
        <dbReference type="ARBA" id="ARBA00022729"/>
    </source>
</evidence>
<sequence length="1077" mass="121135">MDREFLRSKANLPSDVDPRTIKVFGMPGGLLPQPNNENHYYDPQEIAIYVSGESDGTLDEGDYVLFYAEGPHRLTLTEGHPSLEQNIYSDSTYILLTYGGDQGKRITQRTALTSTSSSDTYTQYIVHGEDLISPFRTGRKWFYQKFYAQESRKTYEFETSDADSLSVWIEVASNSTNDNAFEFALNDEPLGSVTMTPILDLQYGDKFRYESFYEKALLKSDDIRLSISLNISGIGTAYLDYFILGIHKKASIPPSGMYIYRDSGQVQSYRISNSNSAVQMWNVSNPLEPIRIPASNDSNSTFTADHSETRLVAVDPSALPAPYYVSRIANQNLKSNTKVDGIIVTHPLFLPQANRLAAFHQSFDGLSVAVATTTEIYNEFAAGREDLTAIRNYLKYCYDNGGLLKYALLFGDATYDYKQIQAPRDHNFVPIYQSFETSHNVLSHSSDDYLSFMEDDEGGWSEGVRKQDRTNEYLQPYQDHTSDIGIGRLPVKSADEAEALLDKIIRYKTAPQAYGPWRTRLVYLADDGDNSTHMRQAESFSSIVDNQFIQYSTDKLYLDRFEQPDNAQENAPAREALKAAIHEGIFILNYMGHGNHLQLTDWDELVVTKDMIMELTNRHKLPFVVTATCDFGKYDNPTVVSGAEEFLLNPDGGAIGLLTTTRPVYSNTNFPVNESFHYSVFQKIDGRHPRLGDVIMYTKNNSLEGLKNRNFALLGDPMLQLNYPEYDIVLDQFTETDTLSALQEVTISGRIVNGNSTVTNFNGKALLNIWDLPQSKVTLGDENDPFQFRDQTNALYRGELTVKDGMFASNIILPKSISYSFESGKLDLYAWNADDRIDASTATKNFVLGGSAEEIADDHIPPAASLYLNDPTFRQGDVVGPSSLLIAKLSDEHGINISTNGFNSGLTLQLNDEEPFEVNKYYTADLDTYKKGTLLVPLEGLKAGNYTAQLKVWDAYNNSAEYSVKFKVSEAPVIRLYNTKNYPNPISQYGETTFSFEHDRAGEDLMIQFFIYDMQGSQVHGWEHTLTNSPRNVSFAHDLSNLDNGVLDKGIYLYRIRITSSLDGATNEVIKRLIVIN</sequence>
<dbReference type="GO" id="GO:0006508">
    <property type="term" value="P:proteolysis"/>
    <property type="evidence" value="ECO:0007669"/>
    <property type="project" value="InterPro"/>
</dbReference>
<evidence type="ECO:0000313" key="3">
    <source>
        <dbReference type="EMBL" id="RED99741.1"/>
    </source>
</evidence>
<reference evidence="3 4" key="1">
    <citation type="submission" date="2018-07" db="EMBL/GenBank/DDBJ databases">
        <title>Genomic Encyclopedia of Type Strains, Phase IV (KMG-IV): sequencing the most valuable type-strain genomes for metagenomic binning, comparative biology and taxonomic classification.</title>
        <authorList>
            <person name="Goeker M."/>
        </authorList>
    </citation>
    <scope>NUCLEOTIDE SEQUENCE [LARGE SCALE GENOMIC DNA]</scope>
    <source>
        <strain evidence="3 4">DSM 4134</strain>
    </source>
</reference>
<name>A0A3D9L5C4_MARFU</name>
<dbReference type="CDD" id="cd02258">
    <property type="entry name" value="Peptidase_C25_N"/>
    <property type="match status" value="1"/>
</dbReference>
<dbReference type="EMBL" id="QREG01000007">
    <property type="protein sequence ID" value="RED99741.1"/>
    <property type="molecule type" value="Genomic_DNA"/>
</dbReference>
<evidence type="ECO:0000313" key="4">
    <source>
        <dbReference type="Proteomes" id="UP000256779"/>
    </source>
</evidence>
<keyword evidence="4" id="KW-1185">Reference proteome</keyword>
<proteinExistence type="predicted"/>
<comment type="caution">
    <text evidence="3">The sequence shown here is derived from an EMBL/GenBank/DDBJ whole genome shotgun (WGS) entry which is preliminary data.</text>
</comment>
<evidence type="ECO:0000259" key="2">
    <source>
        <dbReference type="Pfam" id="PF01364"/>
    </source>
</evidence>
<organism evidence="3 4">
    <name type="scientific">Marinoscillum furvescens DSM 4134</name>
    <dbReference type="NCBI Taxonomy" id="1122208"/>
    <lineage>
        <taxon>Bacteria</taxon>
        <taxon>Pseudomonadati</taxon>
        <taxon>Bacteroidota</taxon>
        <taxon>Cytophagia</taxon>
        <taxon>Cytophagales</taxon>
        <taxon>Reichenbachiellaceae</taxon>
        <taxon>Marinoscillum</taxon>
    </lineage>
</organism>